<dbReference type="GO" id="GO:0009002">
    <property type="term" value="F:serine-type D-Ala-D-Ala carboxypeptidase activity"/>
    <property type="evidence" value="ECO:0007669"/>
    <property type="project" value="UniProtKB-EC"/>
</dbReference>
<dbReference type="PRINTS" id="PR00725">
    <property type="entry name" value="DADACBPTASE1"/>
</dbReference>
<feature type="active site" description="Proton acceptor" evidence="13">
    <location>
        <position position="70"/>
    </location>
</feature>
<sequence length="464" mass="51691">MNWKKPFTALLAAVVSVVLLITPLSGAALTYTPDTFDVHSEAAILVNTDTNTVVYEKNADERLLPASLVKIMTFILAVETWSDLDGTTITMSRAVQDELYGRDASNAGIMVGETVTLRNLLYALMLNSACEAASMIAEYYGGGDQQPFIDAMNAKAQEIGCTNTHFTNAHGLDDPDQYSTARDMYLITQYAYNMPIYDDRPLDADSKAQSNQIFDVISSTDNYYISPTNMRDKQVVVHTNAMVREGNEYYYEYSRGVKTGTTDQNTKNLVTAGSKSGFNYICVVMGAQNLDDNGNATNYTYIDTINLYNWAFDTFATRTVVTTGDYIEEANVKLASGKNYVLLSPAQDVICLIPNEDLLDLSTIQKVATVNDEILAPVHKGDVLGSLELRLQDETLATVDLVATEDVQVSWVSWVFYEIWQFLTNPFVLLALVLLVILVILLVIFSKKQRRKKGKGKKKYRHLR</sequence>
<evidence type="ECO:0000256" key="5">
    <source>
        <dbReference type="ARBA" id="ARBA00022645"/>
    </source>
</evidence>
<comment type="pathway">
    <text evidence="2">Cell wall biogenesis; peptidoglycan biosynthesis.</text>
</comment>
<evidence type="ECO:0000313" key="19">
    <source>
        <dbReference type="EMBL" id="HIR41289.1"/>
    </source>
</evidence>
<keyword evidence="8" id="KW-0378">Hydrolase</keyword>
<dbReference type="GO" id="GO:0071555">
    <property type="term" value="P:cell wall organization"/>
    <property type="evidence" value="ECO:0007669"/>
    <property type="project" value="UniProtKB-KW"/>
</dbReference>
<keyword evidence="10" id="KW-0573">Peptidoglycan synthesis</keyword>
<evidence type="ECO:0000256" key="4">
    <source>
        <dbReference type="ARBA" id="ARBA00012448"/>
    </source>
</evidence>
<keyword evidence="9" id="KW-0133">Cell shape</keyword>
<dbReference type="InterPro" id="IPR037167">
    <property type="entry name" value="Peptidase_S11_C_sf"/>
</dbReference>
<keyword evidence="7 17" id="KW-0732">Signal</keyword>
<evidence type="ECO:0000256" key="13">
    <source>
        <dbReference type="PIRSR" id="PIRSR618044-1"/>
    </source>
</evidence>
<protein>
    <recommendedName>
        <fullName evidence="4">serine-type D-Ala-D-Ala carboxypeptidase</fullName>
        <ecNumber evidence="4">3.4.16.4</ecNumber>
    </recommendedName>
</protein>
<dbReference type="AlphaFoldDB" id="A0A9D1ALE5"/>
<evidence type="ECO:0000259" key="18">
    <source>
        <dbReference type="SMART" id="SM00936"/>
    </source>
</evidence>
<dbReference type="SMART" id="SM00936">
    <property type="entry name" value="PBP5_C"/>
    <property type="match status" value="1"/>
</dbReference>
<evidence type="ECO:0000256" key="15">
    <source>
        <dbReference type="RuleBase" id="RU004016"/>
    </source>
</evidence>
<reference evidence="19" key="2">
    <citation type="journal article" date="2021" name="PeerJ">
        <title>Extensive microbial diversity within the chicken gut microbiome revealed by metagenomics and culture.</title>
        <authorList>
            <person name="Gilroy R."/>
            <person name="Ravi A."/>
            <person name="Getino M."/>
            <person name="Pursley I."/>
            <person name="Horton D.L."/>
            <person name="Alikhan N.F."/>
            <person name="Baker D."/>
            <person name="Gharbi K."/>
            <person name="Hall N."/>
            <person name="Watson M."/>
            <person name="Adriaenssens E.M."/>
            <person name="Foster-Nyarko E."/>
            <person name="Jarju S."/>
            <person name="Secka A."/>
            <person name="Antonio M."/>
            <person name="Oren A."/>
            <person name="Chaudhuri R.R."/>
            <person name="La Ragione R."/>
            <person name="Hildebrand F."/>
            <person name="Pallen M.J."/>
        </authorList>
    </citation>
    <scope>NUCLEOTIDE SEQUENCE</scope>
    <source>
        <strain evidence="19">CHK184-25365</strain>
    </source>
</reference>
<evidence type="ECO:0000256" key="10">
    <source>
        <dbReference type="ARBA" id="ARBA00022984"/>
    </source>
</evidence>
<reference evidence="19" key="1">
    <citation type="submission" date="2020-10" db="EMBL/GenBank/DDBJ databases">
        <authorList>
            <person name="Gilroy R."/>
        </authorList>
    </citation>
    <scope>NUCLEOTIDE SEQUENCE</scope>
    <source>
        <strain evidence="19">CHK184-25365</strain>
    </source>
</reference>
<evidence type="ECO:0000256" key="11">
    <source>
        <dbReference type="ARBA" id="ARBA00023316"/>
    </source>
</evidence>
<dbReference type="InterPro" id="IPR018044">
    <property type="entry name" value="Peptidase_S11"/>
</dbReference>
<keyword evidence="6" id="KW-0645">Protease</keyword>
<evidence type="ECO:0000256" key="12">
    <source>
        <dbReference type="ARBA" id="ARBA00034000"/>
    </source>
</evidence>
<gene>
    <name evidence="19" type="ORF">IAB36_05635</name>
</gene>
<dbReference type="GO" id="GO:0008360">
    <property type="term" value="P:regulation of cell shape"/>
    <property type="evidence" value="ECO:0007669"/>
    <property type="project" value="UniProtKB-KW"/>
</dbReference>
<feature type="chain" id="PRO_5038648295" description="serine-type D-Ala-D-Ala carboxypeptidase" evidence="17">
    <location>
        <begin position="28"/>
        <end position="464"/>
    </location>
</feature>
<comment type="catalytic activity">
    <reaction evidence="12">
        <text>Preferential cleavage: (Ac)2-L-Lys-D-Ala-|-D-Ala. Also transpeptidation of peptidyl-alanyl moieties that are N-acyl substituents of D-alanine.</text>
        <dbReference type="EC" id="3.4.16.4"/>
    </reaction>
</comment>
<keyword evidence="11" id="KW-0961">Cell wall biogenesis/degradation</keyword>
<dbReference type="Gene3D" id="3.40.710.10">
    <property type="entry name" value="DD-peptidase/beta-lactamase superfamily"/>
    <property type="match status" value="1"/>
</dbReference>
<dbReference type="InterPro" id="IPR001967">
    <property type="entry name" value="Peptidase_S11_N"/>
</dbReference>
<dbReference type="PANTHER" id="PTHR21581">
    <property type="entry name" value="D-ALANYL-D-ALANINE CARBOXYPEPTIDASE"/>
    <property type="match status" value="1"/>
</dbReference>
<evidence type="ECO:0000256" key="7">
    <source>
        <dbReference type="ARBA" id="ARBA00022729"/>
    </source>
</evidence>
<dbReference type="InterPro" id="IPR012338">
    <property type="entry name" value="Beta-lactam/transpept-like"/>
</dbReference>
<feature type="binding site" evidence="14">
    <location>
        <position position="258"/>
    </location>
    <ligand>
        <name>substrate</name>
    </ligand>
</feature>
<feature type="transmembrane region" description="Helical" evidence="16">
    <location>
        <begin position="427"/>
        <end position="445"/>
    </location>
</feature>
<dbReference type="EMBL" id="DVGY01000125">
    <property type="protein sequence ID" value="HIR41289.1"/>
    <property type="molecule type" value="Genomic_DNA"/>
</dbReference>
<evidence type="ECO:0000256" key="2">
    <source>
        <dbReference type="ARBA" id="ARBA00004752"/>
    </source>
</evidence>
<evidence type="ECO:0000256" key="3">
    <source>
        <dbReference type="ARBA" id="ARBA00007164"/>
    </source>
</evidence>
<keyword evidence="5 19" id="KW-0121">Carboxypeptidase</keyword>
<evidence type="ECO:0000256" key="1">
    <source>
        <dbReference type="ARBA" id="ARBA00003217"/>
    </source>
</evidence>
<evidence type="ECO:0000256" key="8">
    <source>
        <dbReference type="ARBA" id="ARBA00022801"/>
    </source>
</evidence>
<evidence type="ECO:0000256" key="6">
    <source>
        <dbReference type="ARBA" id="ARBA00022670"/>
    </source>
</evidence>
<proteinExistence type="inferred from homology"/>
<dbReference type="GO" id="GO:0009252">
    <property type="term" value="P:peptidoglycan biosynthetic process"/>
    <property type="evidence" value="ECO:0007669"/>
    <property type="project" value="UniProtKB-KW"/>
</dbReference>
<feature type="domain" description="Peptidase S11 D-Ala-D-Ala carboxypeptidase A C-terminal" evidence="18">
    <location>
        <begin position="315"/>
        <end position="409"/>
    </location>
</feature>
<organism evidence="19 20">
    <name type="scientific">Candidatus Egerieicola pullicola</name>
    <dbReference type="NCBI Taxonomy" id="2840775"/>
    <lineage>
        <taxon>Bacteria</taxon>
        <taxon>Bacillati</taxon>
        <taxon>Bacillota</taxon>
        <taxon>Clostridia</taxon>
        <taxon>Eubacteriales</taxon>
        <taxon>Oscillospiraceae</taxon>
        <taxon>Oscillospiraceae incertae sedis</taxon>
        <taxon>Candidatus Egerieicola</taxon>
    </lineage>
</organism>
<dbReference type="Proteomes" id="UP000886749">
    <property type="component" value="Unassembled WGS sequence"/>
</dbReference>
<evidence type="ECO:0000313" key="20">
    <source>
        <dbReference type="Proteomes" id="UP000886749"/>
    </source>
</evidence>
<keyword evidence="16" id="KW-1133">Transmembrane helix</keyword>
<name>A0A9D1ALE5_9FIRM</name>
<comment type="function">
    <text evidence="1">Removes C-terminal D-alanyl residues from sugar-peptide cell wall precursors.</text>
</comment>
<evidence type="ECO:0000256" key="9">
    <source>
        <dbReference type="ARBA" id="ARBA00022960"/>
    </source>
</evidence>
<dbReference type="GO" id="GO:0006508">
    <property type="term" value="P:proteolysis"/>
    <property type="evidence" value="ECO:0007669"/>
    <property type="project" value="UniProtKB-KW"/>
</dbReference>
<feature type="signal peptide" evidence="17">
    <location>
        <begin position="1"/>
        <end position="27"/>
    </location>
</feature>
<comment type="similarity">
    <text evidence="3 15">Belongs to the peptidase S11 family.</text>
</comment>
<keyword evidence="16" id="KW-0812">Transmembrane</keyword>
<comment type="caution">
    <text evidence="19">The sequence shown here is derived from an EMBL/GenBank/DDBJ whole genome shotgun (WGS) entry which is preliminary data.</text>
</comment>
<accession>A0A9D1ALE5</accession>
<keyword evidence="16" id="KW-0472">Membrane</keyword>
<dbReference type="InterPro" id="IPR015956">
    <property type="entry name" value="Peniciliin-bd_prot_C_sf"/>
</dbReference>
<dbReference type="SUPFAM" id="SSF69189">
    <property type="entry name" value="Penicillin-binding protein associated domain"/>
    <property type="match status" value="1"/>
</dbReference>
<feature type="active site" description="Proton acceptor" evidence="13">
    <location>
        <position position="67"/>
    </location>
</feature>
<evidence type="ECO:0000256" key="16">
    <source>
        <dbReference type="SAM" id="Phobius"/>
    </source>
</evidence>
<dbReference type="InterPro" id="IPR012907">
    <property type="entry name" value="Peptidase_S11_C"/>
</dbReference>
<evidence type="ECO:0000256" key="14">
    <source>
        <dbReference type="PIRSR" id="PIRSR618044-2"/>
    </source>
</evidence>
<dbReference type="EC" id="3.4.16.4" evidence="4"/>
<dbReference type="PANTHER" id="PTHR21581:SF26">
    <property type="entry name" value="D-ALANYL-D-ALANINE ENDOPEPTIDASE"/>
    <property type="match status" value="1"/>
</dbReference>
<evidence type="ECO:0000256" key="17">
    <source>
        <dbReference type="SAM" id="SignalP"/>
    </source>
</evidence>
<dbReference type="Gene3D" id="2.60.410.10">
    <property type="entry name" value="D-Ala-D-Ala carboxypeptidase, C-terminal domain"/>
    <property type="match status" value="1"/>
</dbReference>
<dbReference type="SUPFAM" id="SSF56601">
    <property type="entry name" value="beta-lactamase/transpeptidase-like"/>
    <property type="match status" value="1"/>
</dbReference>
<dbReference type="Pfam" id="PF07943">
    <property type="entry name" value="PBP5_C"/>
    <property type="match status" value="1"/>
</dbReference>
<feature type="active site" evidence="13">
    <location>
        <position position="128"/>
    </location>
</feature>
<dbReference type="Pfam" id="PF00768">
    <property type="entry name" value="Peptidase_S11"/>
    <property type="match status" value="1"/>
</dbReference>